<keyword evidence="3" id="KW-0812">Transmembrane</keyword>
<dbReference type="InterPro" id="IPR029018">
    <property type="entry name" value="Hex-like_dom2"/>
</dbReference>
<sequence>MDTTFIDINKKRLDVRSSSSVVELLVAISSWPHAACQEPFSATRTRAPPCDPDAFDITSAPVQQQQTDLRSIAGAAASIPNALHGSRADRTFSGGTSGRRALCSFLRSHRSCIAAGIAVLIAVGLAPLTFINKEEISQLSTTVDALKGDRDDMRRDLDKERNRTAALEQRLHMMSKTPEFPTLDHIRTKVDDATQQQTVEDMIFRTVGDRFSDFSVVVDSSFLPMGKEAFQLDTVGSKIVIRGTTGVAAAHGFNHYLKYYARCQVSWTVQQVHLPGVLPPVTPAVTIVTVNRYRYYQNVCTVSYSFVWWDWSRWERHLDWMALSGINLPLAFNGQEAIWQKVYLSLGFTQKDLDEHFGGPAFLAWARMGNIRGWGGPLPQSWHQNQLELQHKILARMRNFDSTLMHLYLDYSGGDLKTRTVAHTCWTLRIHCFLTLEECLLLSEPNYLSKAGAAVYAGMLAGDPQAIWLMQGWLFQARDFWQPAQTKALLQSVPEGPFLARKYLGSTMVGTGLTPEGIDQNYIMYELMNEVAWMPQPFQILDNWASDYAWSRYGVKNSNASLGWQILLKSVYDCENGFKDHCDSVVVHRPDLHKTQRIVDYANKQWSGLVADYYAERWSLMTKALTTALMEGKKFNHTAFKQDVFQQVEQPFTLANKRYPYYPTGTLPPPRHF</sequence>
<feature type="domain" description="Alpha-N-acetylglucosaminidase tim-barrel" evidence="4">
    <location>
        <begin position="499"/>
        <end position="534"/>
    </location>
</feature>
<accession>C3YCC1</accession>
<evidence type="ECO:0000259" key="5">
    <source>
        <dbReference type="Pfam" id="PF12971"/>
    </source>
</evidence>
<dbReference type="EMBL" id="GG666501">
    <property type="protein sequence ID" value="EEN61958.1"/>
    <property type="molecule type" value="Genomic_DNA"/>
</dbReference>
<keyword evidence="3" id="KW-0472">Membrane</keyword>
<dbReference type="PANTHER" id="PTHR12872:SF1">
    <property type="entry name" value="ALPHA-N-ACETYLGLUCOSAMINIDASE"/>
    <property type="match status" value="1"/>
</dbReference>
<dbReference type="InterPro" id="IPR024240">
    <property type="entry name" value="NAGLU_N"/>
</dbReference>
<protein>
    <recommendedName>
        <fullName evidence="8">Alpha-N-acetylglucosaminidase</fullName>
    </recommendedName>
</protein>
<dbReference type="Gene3D" id="3.30.379.10">
    <property type="entry name" value="Chitobiase/beta-hexosaminidase domain 2-like"/>
    <property type="match status" value="1"/>
</dbReference>
<dbReference type="Gene3D" id="1.20.120.670">
    <property type="entry name" value="N-acetyl-b-d-glucoasminidase"/>
    <property type="match status" value="2"/>
</dbReference>
<dbReference type="Pfam" id="PF05089">
    <property type="entry name" value="NAGLU"/>
    <property type="match status" value="3"/>
</dbReference>
<dbReference type="GO" id="GO:0016787">
    <property type="term" value="F:hydrolase activity"/>
    <property type="evidence" value="ECO:0007669"/>
    <property type="project" value="UniProtKB-KW"/>
</dbReference>
<dbReference type="InterPro" id="IPR007781">
    <property type="entry name" value="NAGLU"/>
</dbReference>
<proteinExistence type="predicted"/>
<reference evidence="7" key="1">
    <citation type="journal article" date="2008" name="Nature">
        <title>The amphioxus genome and the evolution of the chordate karyotype.</title>
        <authorList>
            <consortium name="US DOE Joint Genome Institute (JGI-PGF)"/>
            <person name="Putnam N.H."/>
            <person name="Butts T."/>
            <person name="Ferrier D.E.K."/>
            <person name="Furlong R.F."/>
            <person name="Hellsten U."/>
            <person name="Kawashima T."/>
            <person name="Robinson-Rechavi M."/>
            <person name="Shoguchi E."/>
            <person name="Terry A."/>
            <person name="Yu J.-K."/>
            <person name="Benito-Gutierrez E.L."/>
            <person name="Dubchak I."/>
            <person name="Garcia-Fernandez J."/>
            <person name="Gibson-Brown J.J."/>
            <person name="Grigoriev I.V."/>
            <person name="Horton A.C."/>
            <person name="de Jong P.J."/>
            <person name="Jurka J."/>
            <person name="Kapitonov V.V."/>
            <person name="Kohara Y."/>
            <person name="Kuroki Y."/>
            <person name="Lindquist E."/>
            <person name="Lucas S."/>
            <person name="Osoegawa K."/>
            <person name="Pennacchio L.A."/>
            <person name="Salamov A.A."/>
            <person name="Satou Y."/>
            <person name="Sauka-Spengler T."/>
            <person name="Schmutz J."/>
            <person name="Shin-I T."/>
            <person name="Toyoda A."/>
            <person name="Bronner-Fraser M."/>
            <person name="Fujiyama A."/>
            <person name="Holland L.Z."/>
            <person name="Holland P.W.H."/>
            <person name="Satoh N."/>
            <person name="Rokhsar D.S."/>
        </authorList>
    </citation>
    <scope>NUCLEOTIDE SEQUENCE [LARGE SCALE GENOMIC DNA]</scope>
    <source>
        <strain evidence="7">S238N-H82</strain>
        <tissue evidence="7">Testes</tissue>
    </source>
</reference>
<feature type="domain" description="Alpha-N-acetylglucosaminidase tim-barrel" evidence="4">
    <location>
        <begin position="294"/>
        <end position="401"/>
    </location>
</feature>
<keyword evidence="1" id="KW-0378">Hydrolase</keyword>
<dbReference type="InterPro" id="IPR024732">
    <property type="entry name" value="NAGLU_C"/>
</dbReference>
<evidence type="ECO:0000259" key="4">
    <source>
        <dbReference type="Pfam" id="PF05089"/>
    </source>
</evidence>
<name>C3YCC1_BRAFL</name>
<dbReference type="AlphaFoldDB" id="C3YCC1"/>
<dbReference type="InterPro" id="IPR024733">
    <property type="entry name" value="NAGLU_tim-barrel"/>
</dbReference>
<dbReference type="Pfam" id="PF12972">
    <property type="entry name" value="NAGLU_C"/>
    <property type="match status" value="1"/>
</dbReference>
<organism>
    <name type="scientific">Branchiostoma floridae</name>
    <name type="common">Florida lancelet</name>
    <name type="synonym">Amphioxus</name>
    <dbReference type="NCBI Taxonomy" id="7739"/>
    <lineage>
        <taxon>Eukaryota</taxon>
        <taxon>Metazoa</taxon>
        <taxon>Chordata</taxon>
        <taxon>Cephalochordata</taxon>
        <taxon>Leptocardii</taxon>
        <taxon>Amphioxiformes</taxon>
        <taxon>Branchiostomatidae</taxon>
        <taxon>Branchiostoma</taxon>
    </lineage>
</organism>
<gene>
    <name evidence="7" type="ORF">BRAFLDRAFT_132235</name>
</gene>
<feature type="transmembrane region" description="Helical" evidence="3">
    <location>
        <begin position="112"/>
        <end position="131"/>
    </location>
</feature>
<dbReference type="STRING" id="7739.C3YCC1"/>
<dbReference type="eggNOG" id="KOG2233">
    <property type="taxonomic scope" value="Eukaryota"/>
</dbReference>
<evidence type="ECO:0000256" key="1">
    <source>
        <dbReference type="ARBA" id="ARBA00022801"/>
    </source>
</evidence>
<evidence type="ECO:0000313" key="7">
    <source>
        <dbReference type="EMBL" id="EEN61958.1"/>
    </source>
</evidence>
<feature type="domain" description="Alpha-N-acetylglucosaminidase C-terminal" evidence="6">
    <location>
        <begin position="596"/>
        <end position="665"/>
    </location>
</feature>
<evidence type="ECO:0000259" key="6">
    <source>
        <dbReference type="Pfam" id="PF12972"/>
    </source>
</evidence>
<dbReference type="Pfam" id="PF12971">
    <property type="entry name" value="NAGLU_N"/>
    <property type="match status" value="1"/>
</dbReference>
<evidence type="ECO:0000256" key="3">
    <source>
        <dbReference type="SAM" id="Phobius"/>
    </source>
</evidence>
<feature type="domain" description="Alpha-N-acetylglucosaminidase tim-barrel" evidence="4">
    <location>
        <begin position="443"/>
        <end position="497"/>
    </location>
</feature>
<keyword evidence="2" id="KW-0175">Coiled coil</keyword>
<evidence type="ECO:0008006" key="8">
    <source>
        <dbReference type="Google" id="ProtNLM"/>
    </source>
</evidence>
<feature type="domain" description="Alpha-N-acetylglucosaminidase N-terminal" evidence="5">
    <location>
        <begin position="198"/>
        <end position="279"/>
    </location>
</feature>
<feature type="coiled-coil region" evidence="2">
    <location>
        <begin position="143"/>
        <end position="170"/>
    </location>
</feature>
<dbReference type="InParanoid" id="C3YCC1"/>
<evidence type="ECO:0000256" key="2">
    <source>
        <dbReference type="SAM" id="Coils"/>
    </source>
</evidence>
<dbReference type="Gene3D" id="3.20.20.80">
    <property type="entry name" value="Glycosidases"/>
    <property type="match status" value="2"/>
</dbReference>
<keyword evidence="3" id="KW-1133">Transmembrane helix</keyword>
<dbReference type="PANTHER" id="PTHR12872">
    <property type="entry name" value="ALPHA-N-ACETYLGLUCOSAMINIDASE"/>
    <property type="match status" value="1"/>
</dbReference>